<dbReference type="RefSeq" id="WP_308865919.1">
    <property type="nucleotide sequence ID" value="NZ_JAVFWO010000001.1"/>
</dbReference>
<reference evidence="3 4" key="1">
    <citation type="submission" date="2023-08" db="EMBL/GenBank/DDBJ databases">
        <title>Microbacterium psychrotolerans sp. nov., a psychrotolerant bacterium isolated from soil in Heilongjiang Province, China.</title>
        <authorList>
            <person name="An P."/>
            <person name="Zhao D."/>
            <person name="Xiang H."/>
        </authorList>
    </citation>
    <scope>NUCLEOTIDE SEQUENCE [LARGE SCALE GENOMIC DNA]</scope>
    <source>
        <strain evidence="3 4">QXD-8</strain>
    </source>
</reference>
<dbReference type="InterPro" id="IPR005511">
    <property type="entry name" value="SMP-30"/>
</dbReference>
<comment type="similarity">
    <text evidence="1">Belongs to the SMP-30/CGR1 family.</text>
</comment>
<dbReference type="PANTHER" id="PTHR10907">
    <property type="entry name" value="REGUCALCIN"/>
    <property type="match status" value="1"/>
</dbReference>
<comment type="caution">
    <text evidence="3">The sequence shown here is derived from an EMBL/GenBank/DDBJ whole genome shotgun (WGS) entry which is preliminary data.</text>
</comment>
<evidence type="ECO:0000259" key="2">
    <source>
        <dbReference type="Pfam" id="PF08450"/>
    </source>
</evidence>
<keyword evidence="4" id="KW-1185">Reference proteome</keyword>
<dbReference type="Proteomes" id="UP001235133">
    <property type="component" value="Unassembled WGS sequence"/>
</dbReference>
<evidence type="ECO:0000256" key="1">
    <source>
        <dbReference type="ARBA" id="ARBA00008853"/>
    </source>
</evidence>
<dbReference type="SUPFAM" id="SSF63829">
    <property type="entry name" value="Calcium-dependent phosphotriesterase"/>
    <property type="match status" value="1"/>
</dbReference>
<organism evidence="3 4">
    <name type="scientific">Microbacterium psychrotolerans</name>
    <dbReference type="NCBI Taxonomy" id="3068321"/>
    <lineage>
        <taxon>Bacteria</taxon>
        <taxon>Bacillati</taxon>
        <taxon>Actinomycetota</taxon>
        <taxon>Actinomycetes</taxon>
        <taxon>Micrococcales</taxon>
        <taxon>Microbacteriaceae</taxon>
        <taxon>Microbacterium</taxon>
    </lineage>
</organism>
<dbReference type="GO" id="GO:0016787">
    <property type="term" value="F:hydrolase activity"/>
    <property type="evidence" value="ECO:0007669"/>
    <property type="project" value="UniProtKB-KW"/>
</dbReference>
<dbReference type="PRINTS" id="PR01790">
    <property type="entry name" value="SMP30FAMILY"/>
</dbReference>
<dbReference type="EMBL" id="JAVFWO010000001">
    <property type="protein sequence ID" value="MDQ7876520.1"/>
    <property type="molecule type" value="Genomic_DNA"/>
</dbReference>
<dbReference type="EC" id="3.1.1.99" evidence="3"/>
<keyword evidence="3" id="KW-0378">Hydrolase</keyword>
<evidence type="ECO:0000313" key="3">
    <source>
        <dbReference type="EMBL" id="MDQ7876520.1"/>
    </source>
</evidence>
<proteinExistence type="inferred from homology"/>
<evidence type="ECO:0000313" key="4">
    <source>
        <dbReference type="Proteomes" id="UP001235133"/>
    </source>
</evidence>
<dbReference type="Gene3D" id="2.120.10.30">
    <property type="entry name" value="TolB, C-terminal domain"/>
    <property type="match status" value="1"/>
</dbReference>
<dbReference type="PANTHER" id="PTHR10907:SF47">
    <property type="entry name" value="REGUCALCIN"/>
    <property type="match status" value="1"/>
</dbReference>
<feature type="domain" description="SMP-30/Gluconolactonase/LRE-like region" evidence="2">
    <location>
        <begin position="23"/>
        <end position="261"/>
    </location>
</feature>
<dbReference type="Pfam" id="PF08450">
    <property type="entry name" value="SGL"/>
    <property type="match status" value="1"/>
</dbReference>
<name>A0ABU0YW14_9MICO</name>
<accession>A0ABU0YW14</accession>
<dbReference type="InterPro" id="IPR011042">
    <property type="entry name" value="6-blade_b-propeller_TolB-like"/>
</dbReference>
<gene>
    <name evidence="3" type="ORF">Q9R08_00880</name>
</gene>
<protein>
    <submittedName>
        <fullName evidence="3">SMP-30/gluconolactonase/LRE family protein</fullName>
        <ecNumber evidence="3">3.1.1.99</ecNumber>
    </submittedName>
</protein>
<dbReference type="InterPro" id="IPR013658">
    <property type="entry name" value="SGL"/>
</dbReference>
<sequence length="297" mass="31797">MNHYSSTPSLGTARVATGISHLLAEGPLWDPIRGKILWVDVMEGAVHSGRFAYGGAVEVEERFVFPDTAGAVAVSMKGELVVAGMHRLHYRDLDGGITSSAEIITGQGRRFNDGKPDPRGRLVVGTTGPGGELLVRVEPGGALVTLDDDLTLSNGLGWTSDGRRLFSIDTLSKRIYVRDYDPATGAVGERSLLTEFEHGYPDGMAVDVDDHLWVAVWGEGCVVRIDPTGQIVARVDVPAPHTSCPAFAGPELDTLVITTATEDLTPEQLQDYPLSGRLFTIKPGVTGVATHLWSGIR</sequence>